<proteinExistence type="predicted"/>
<gene>
    <name evidence="2" type="ORF">GF068_41570</name>
</gene>
<dbReference type="RefSeq" id="WP_153825126.1">
    <property type="nucleotide sequence ID" value="NZ_WJIE01000030.1"/>
</dbReference>
<evidence type="ECO:0000313" key="3">
    <source>
        <dbReference type="Proteomes" id="UP000440224"/>
    </source>
</evidence>
<evidence type="ECO:0000313" key="2">
    <source>
        <dbReference type="EMBL" id="MRG98360.1"/>
    </source>
</evidence>
<evidence type="ECO:0000256" key="1">
    <source>
        <dbReference type="SAM" id="SignalP"/>
    </source>
</evidence>
<reference evidence="2 3" key="1">
    <citation type="submission" date="2019-10" db="EMBL/GenBank/DDBJ databases">
        <title>A soil myxobacterium in the family Polyangiaceae.</title>
        <authorList>
            <person name="Li Y."/>
            <person name="Wang J."/>
        </authorList>
    </citation>
    <scope>NUCLEOTIDE SEQUENCE [LARGE SCALE GENOMIC DNA]</scope>
    <source>
        <strain evidence="2 3">DSM 14734</strain>
    </source>
</reference>
<dbReference type="OrthoDB" id="5485027at2"/>
<name>A0A6N7Q638_9BACT</name>
<comment type="caution">
    <text evidence="2">The sequence shown here is derived from an EMBL/GenBank/DDBJ whole genome shotgun (WGS) entry which is preliminary data.</text>
</comment>
<accession>A0A6N7Q638</accession>
<keyword evidence="3" id="KW-1185">Reference proteome</keyword>
<dbReference type="InterPro" id="IPR021655">
    <property type="entry name" value="Put_metal-bd"/>
</dbReference>
<feature type="chain" id="PRO_5026783865" evidence="1">
    <location>
        <begin position="34"/>
        <end position="542"/>
    </location>
</feature>
<sequence>MPVKRTRKARGGRSLVGASLAALSGAFVVSVMAAGGCGARTPLDVGPPQPPCFVDSDCPGYKNLCEPVYCDLAAGADAGAPRNGGLCVDLPPVACDDNDPCTDDACVPKTGQCTYEIATRDNDGDGFRGPRPGTLPGDPNACGDDCDDKSELAYPGGTEVCDGVDNDCNGVVDDGATYIPLLNDPIRLSAEGASPSGPGGLAWSGTSYAAAYTSSISGFSMRLSMLAPEGIPLGPEAPIVFQNGDNAGGPLVWIGDRYGIAWQDRRSGDYEVYFTLLDEAGAKVLPDTRLSFAEGFSINVSLGWTGAEFIVAWQDEREGLFDLYAQRLTIDGAPIGGNVKLTQAINVGNEAPQMAPGLASIGVAWAPGDATQHFIQFQVFNQDLSPRSQAVSLTDGTSDSVYPTVVWNQDRYVIAWYDKTKNPKAIYGAVVDEDGNVLVQPKALTNPGSFRSRYPTLKALGDRVLLVYADDRDQNDGYELYALMLNQDLSPSGSEQRVTFAKRDSIYPIATFGPDGNVGILFRDDREGQQHVFFTRLGCIVP</sequence>
<dbReference type="Pfam" id="PF11617">
    <property type="entry name" value="Cu-binding_MopE"/>
    <property type="match status" value="1"/>
</dbReference>
<keyword evidence="1" id="KW-0732">Signal</keyword>
<dbReference type="Proteomes" id="UP000440224">
    <property type="component" value="Unassembled WGS sequence"/>
</dbReference>
<feature type="signal peptide" evidence="1">
    <location>
        <begin position="1"/>
        <end position="33"/>
    </location>
</feature>
<dbReference type="EMBL" id="WJIE01000030">
    <property type="protein sequence ID" value="MRG98360.1"/>
    <property type="molecule type" value="Genomic_DNA"/>
</dbReference>
<organism evidence="2 3">
    <name type="scientific">Polyangium spumosum</name>
    <dbReference type="NCBI Taxonomy" id="889282"/>
    <lineage>
        <taxon>Bacteria</taxon>
        <taxon>Pseudomonadati</taxon>
        <taxon>Myxococcota</taxon>
        <taxon>Polyangia</taxon>
        <taxon>Polyangiales</taxon>
        <taxon>Polyangiaceae</taxon>
        <taxon>Polyangium</taxon>
    </lineage>
</organism>
<protein>
    <submittedName>
        <fullName evidence="2">Uncharacterized protein</fullName>
    </submittedName>
</protein>
<dbReference type="AlphaFoldDB" id="A0A6N7Q638"/>